<dbReference type="InterPro" id="IPR048260">
    <property type="entry name" value="Cytochrome_b_C_euk/bac"/>
</dbReference>
<protein>
    <recommendedName>
        <fullName evidence="3 19">Cytochrome b</fullName>
    </recommendedName>
</protein>
<evidence type="ECO:0000259" key="20">
    <source>
        <dbReference type="PROSITE" id="PS51002"/>
    </source>
</evidence>
<evidence type="ECO:0000256" key="1">
    <source>
        <dbReference type="ARBA" id="ARBA00002566"/>
    </source>
</evidence>
<evidence type="ECO:0000256" key="10">
    <source>
        <dbReference type="ARBA" id="ARBA00022982"/>
    </source>
</evidence>
<keyword evidence="9" id="KW-0999">Mitochondrion inner membrane</keyword>
<feature type="transmembrane region" description="Helical" evidence="19">
    <location>
        <begin position="31"/>
        <end position="57"/>
    </location>
</feature>
<dbReference type="Pfam" id="PF00032">
    <property type="entry name" value="Cytochrom_B_C"/>
    <property type="match status" value="1"/>
</dbReference>
<dbReference type="EMBL" id="HE805882">
    <property type="protein sequence ID" value="CCI51209.1"/>
    <property type="molecule type" value="Genomic_DNA"/>
</dbReference>
<proteinExistence type="inferred from homology"/>
<dbReference type="FunFam" id="1.20.810.10:FF:000002">
    <property type="entry name" value="Cytochrome b"/>
    <property type="match status" value="1"/>
</dbReference>
<keyword evidence="5 18" id="KW-0349">Heme</keyword>
<feature type="transmembrane region" description="Helical" evidence="19">
    <location>
        <begin position="141"/>
        <end position="159"/>
    </location>
</feature>
<feature type="transmembrane region" description="Helical" evidence="19">
    <location>
        <begin position="347"/>
        <end position="370"/>
    </location>
</feature>
<dbReference type="InterPro" id="IPR030689">
    <property type="entry name" value="Cytochrome_b"/>
</dbReference>
<keyword evidence="7 19" id="KW-0812">Transmembrane</keyword>
<dbReference type="InterPro" id="IPR005797">
    <property type="entry name" value="Cyt_b/b6_N"/>
</dbReference>
<dbReference type="PIRSF" id="PIRSF038885">
    <property type="entry name" value="COB"/>
    <property type="match status" value="1"/>
</dbReference>
<evidence type="ECO:0000313" key="22">
    <source>
        <dbReference type="EMBL" id="BAF36468.1"/>
    </source>
</evidence>
<feature type="transmembrane region" description="Helical" evidence="19">
    <location>
        <begin position="78"/>
        <end position="99"/>
    </location>
</feature>
<dbReference type="PROSITE" id="PS51003">
    <property type="entry name" value="CYTB_CTER"/>
    <property type="match status" value="1"/>
</dbReference>
<keyword evidence="8 18" id="KW-0479">Metal-binding</keyword>
<evidence type="ECO:0000256" key="13">
    <source>
        <dbReference type="ARBA" id="ARBA00023075"/>
    </source>
</evidence>
<evidence type="ECO:0000256" key="9">
    <source>
        <dbReference type="ARBA" id="ARBA00022792"/>
    </source>
</evidence>
<organism evidence="22">
    <name type="scientific">Corvus macrorhynchos japonensis</name>
    <dbReference type="NCBI Taxonomy" id="344225"/>
    <lineage>
        <taxon>Eukaryota</taxon>
        <taxon>Metazoa</taxon>
        <taxon>Chordata</taxon>
        <taxon>Craniata</taxon>
        <taxon>Vertebrata</taxon>
        <taxon>Euteleostomi</taxon>
        <taxon>Archelosauria</taxon>
        <taxon>Archosauria</taxon>
        <taxon>Dinosauria</taxon>
        <taxon>Saurischia</taxon>
        <taxon>Theropoda</taxon>
        <taxon>Coelurosauria</taxon>
        <taxon>Aves</taxon>
        <taxon>Neognathae</taxon>
        <taxon>Neoaves</taxon>
        <taxon>Telluraves</taxon>
        <taxon>Australaves</taxon>
        <taxon>Passeriformes</taxon>
        <taxon>Corvoidea</taxon>
        <taxon>Corvidae</taxon>
        <taxon>Corvus</taxon>
    </lineage>
</organism>
<feature type="binding site" description="axial binding residue" evidence="18">
    <location>
        <position position="197"/>
    </location>
    <ligand>
        <name>heme b</name>
        <dbReference type="ChEBI" id="CHEBI:60344"/>
        <label>b566</label>
    </ligand>
    <ligandPart>
        <name>Fe</name>
        <dbReference type="ChEBI" id="CHEBI:18248"/>
    </ligandPart>
</feature>
<comment type="cofactor">
    <cofactor evidence="18">
        <name>heme</name>
        <dbReference type="ChEBI" id="CHEBI:30413"/>
    </cofactor>
    <text evidence="18">Binds 2 heme groups non-covalently.</text>
</comment>
<comment type="similarity">
    <text evidence="16 19">Belongs to the cytochrome b family.</text>
</comment>
<dbReference type="InterPro" id="IPR016174">
    <property type="entry name" value="Di-haem_cyt_TM"/>
</dbReference>
<keyword evidence="6 19" id="KW-0679">Respiratory chain</keyword>
<evidence type="ECO:0000256" key="11">
    <source>
        <dbReference type="ARBA" id="ARBA00022989"/>
    </source>
</evidence>
<dbReference type="GO" id="GO:0006122">
    <property type="term" value="P:mitochondrial electron transport, ubiquinol to cytochrome c"/>
    <property type="evidence" value="ECO:0007669"/>
    <property type="project" value="TreeGrafter"/>
</dbReference>
<evidence type="ECO:0000256" key="19">
    <source>
        <dbReference type="RuleBase" id="RU362117"/>
    </source>
</evidence>
<evidence type="ECO:0000256" key="3">
    <source>
        <dbReference type="ARBA" id="ARBA00013531"/>
    </source>
</evidence>
<feature type="domain" description="Cytochrome b/b6 N-terminal region profile" evidence="20">
    <location>
        <begin position="1"/>
        <end position="210"/>
    </location>
</feature>
<keyword evidence="12 18" id="KW-0408">Iron</keyword>
<keyword evidence="15 19" id="KW-0472">Membrane</keyword>
<feature type="transmembrane region" description="Helical" evidence="19">
    <location>
        <begin position="179"/>
        <end position="201"/>
    </location>
</feature>
<dbReference type="PANTHER" id="PTHR19271:SF16">
    <property type="entry name" value="CYTOCHROME B"/>
    <property type="match status" value="1"/>
</dbReference>
<sequence>MALNLRKNHPLLKTINNSLVDLPTPSNISAWWNFGSLLGLCLITQIITGLLLAMHYTADTSLAFTSVAHMCRNVQFGWLIRNLHANGASFFFICIYLHIGRGFYYGSYLNKETWNIGVILLLTLMATAFVGYVLPWGQMSFWGATVITNLFSAIPYIGQTLVEWLWGGFSVDNPTLTRFFAFHFLLPFVIAGLTLVHLTFLHETGSNNPLGIPSDCDKIPFHPYYSIKDLLGFALMLIPLVTLALFSPNLLGDPENFTPANPLATPPHIKPEWYFLFAYAILRSIPNKLGGVLALAASVLVLFLMPLLHVSKQRSMTFRPLSQILFWTLVADLFILTWVGSQPVEHPFIIIGQLASFTYFAIILILFPIASALENKMLKL</sequence>
<feature type="binding site" description="axial binding residue" evidence="18">
    <location>
        <position position="183"/>
    </location>
    <ligand>
        <name>heme b</name>
        <dbReference type="ChEBI" id="CHEBI:60344"/>
        <label>b562</label>
    </ligand>
    <ligandPart>
        <name>Fe</name>
        <dbReference type="ChEBI" id="CHEBI:18248"/>
    </ligandPart>
</feature>
<dbReference type="GO" id="GO:0005743">
    <property type="term" value="C:mitochondrial inner membrane"/>
    <property type="evidence" value="ECO:0007669"/>
    <property type="project" value="UniProtKB-SubCell"/>
</dbReference>
<dbReference type="InterPro" id="IPR005798">
    <property type="entry name" value="Cyt_b/b6_C"/>
</dbReference>
<dbReference type="GO" id="GO:0045275">
    <property type="term" value="C:respiratory chain complex III"/>
    <property type="evidence" value="ECO:0007669"/>
    <property type="project" value="InterPro"/>
</dbReference>
<dbReference type="InterPro" id="IPR036150">
    <property type="entry name" value="Cyt_b/b6_C_sf"/>
</dbReference>
<keyword evidence="4 19" id="KW-0813">Transport</keyword>
<evidence type="ECO:0000256" key="18">
    <source>
        <dbReference type="PIRSR" id="PIRSR038885-2"/>
    </source>
</evidence>
<evidence type="ECO:0000256" key="17">
    <source>
        <dbReference type="PIRSR" id="PIRSR038885-1"/>
    </source>
</evidence>
<comment type="cofactor">
    <cofactor evidence="19">
        <name>heme b</name>
        <dbReference type="ChEBI" id="CHEBI:60344"/>
    </cofactor>
    <text evidence="19">Binds 2 heme groups non-covalently.</text>
</comment>
<feature type="binding site" description="axial binding residue" evidence="18">
    <location>
        <position position="98"/>
    </location>
    <ligand>
        <name>heme b</name>
        <dbReference type="ChEBI" id="CHEBI:60344"/>
        <label>b566</label>
    </ligand>
    <ligandPart>
        <name>Fe</name>
        <dbReference type="ChEBI" id="CHEBI:18248"/>
    </ligandPart>
</feature>
<dbReference type="GO" id="GO:0008121">
    <property type="term" value="F:quinol-cytochrome-c reductase activity"/>
    <property type="evidence" value="ECO:0007669"/>
    <property type="project" value="InterPro"/>
</dbReference>
<feature type="binding site" description="axial binding residue" evidence="18">
    <location>
        <position position="84"/>
    </location>
    <ligand>
        <name>heme b</name>
        <dbReference type="ChEBI" id="CHEBI:60344"/>
        <label>b562</label>
    </ligand>
    <ligandPart>
        <name>Fe</name>
        <dbReference type="ChEBI" id="CHEBI:18248"/>
    </ligandPart>
</feature>
<feature type="transmembrane region" description="Helical" evidence="19">
    <location>
        <begin position="114"/>
        <end position="134"/>
    </location>
</feature>
<feature type="domain" description="Cytochrome b/b6 C-terminal region profile" evidence="21">
    <location>
        <begin position="211"/>
        <end position="380"/>
    </location>
</feature>
<dbReference type="InterPro" id="IPR048259">
    <property type="entry name" value="Cytochrome_b_N_euk/bac"/>
</dbReference>
<evidence type="ECO:0000256" key="5">
    <source>
        <dbReference type="ARBA" id="ARBA00022617"/>
    </source>
</evidence>
<dbReference type="Pfam" id="PF00033">
    <property type="entry name" value="Cytochrome_B"/>
    <property type="match status" value="1"/>
</dbReference>
<feature type="binding site" evidence="17">
    <location>
        <position position="202"/>
    </location>
    <ligand>
        <name>a ubiquinone</name>
        <dbReference type="ChEBI" id="CHEBI:16389"/>
    </ligand>
</feature>
<feature type="transmembrane region" description="Helical" evidence="19">
    <location>
        <begin position="289"/>
        <end position="308"/>
    </location>
</feature>
<feature type="transmembrane region" description="Helical" evidence="19">
    <location>
        <begin position="230"/>
        <end position="251"/>
    </location>
</feature>
<comment type="subcellular location">
    <subcellularLocation>
        <location evidence="2">Mitochondrion inner membrane</location>
        <topology evidence="2">Multi-pass membrane protein</topology>
    </subcellularLocation>
</comment>
<evidence type="ECO:0000256" key="12">
    <source>
        <dbReference type="ARBA" id="ARBA00023004"/>
    </source>
</evidence>
<reference evidence="23" key="2">
    <citation type="journal article" date="2012" name="Zool. Sci.">
        <title>Comparative Phylogeography of Two Crow Species: Jungle Crow Corvus macrorhynchos and Carrion Crow Corvus corone.</title>
        <authorList>
            <person name="Kryukov A."/>
            <person name="Spiridonova L."/>
            <person name="Nakamura S."/>
            <person name="Haring E."/>
            <person name="Suzuki H."/>
        </authorList>
    </citation>
    <scope>NUCLEOTIDE SEQUENCE</scope>
    <source>
        <tissue evidence="23">Liver</tissue>
    </source>
</reference>
<geneLocation type="mitochondrion" evidence="22"/>
<dbReference type="PROSITE" id="PS51002">
    <property type="entry name" value="CYTB_NTER"/>
    <property type="match status" value="1"/>
</dbReference>
<dbReference type="AlphaFoldDB" id="A0A7X7"/>
<evidence type="ECO:0000256" key="2">
    <source>
        <dbReference type="ARBA" id="ARBA00004448"/>
    </source>
</evidence>
<evidence type="ECO:0000256" key="14">
    <source>
        <dbReference type="ARBA" id="ARBA00023128"/>
    </source>
</evidence>
<evidence type="ECO:0000313" key="23">
    <source>
        <dbReference type="EMBL" id="CCI51209.1"/>
    </source>
</evidence>
<dbReference type="GO" id="GO:0016491">
    <property type="term" value="F:oxidoreductase activity"/>
    <property type="evidence" value="ECO:0007669"/>
    <property type="project" value="UniProtKB-UniRule"/>
</dbReference>
<keyword evidence="14 19" id="KW-0496">Mitochondrion</keyword>
<keyword evidence="11 19" id="KW-1133">Transmembrane helix</keyword>
<dbReference type="CDD" id="cd00290">
    <property type="entry name" value="cytochrome_b_C"/>
    <property type="match status" value="1"/>
</dbReference>
<comment type="function">
    <text evidence="1 19">Component of the ubiquinol-cytochrome c reductase complex (complex III or cytochrome b-c1 complex) that is part of the mitochondrial respiratory chain. The b-c1 complex mediates electron transfer from ubiquinol to cytochrome c. Contributes to the generation of a proton gradient across the mitochondrial membrane that is then used for ATP synthesis.</text>
</comment>
<evidence type="ECO:0000256" key="4">
    <source>
        <dbReference type="ARBA" id="ARBA00022448"/>
    </source>
</evidence>
<evidence type="ECO:0000256" key="7">
    <source>
        <dbReference type="ARBA" id="ARBA00022692"/>
    </source>
</evidence>
<feature type="transmembrane region" description="Helical" evidence="19">
    <location>
        <begin position="320"/>
        <end position="341"/>
    </location>
</feature>
<evidence type="ECO:0000256" key="15">
    <source>
        <dbReference type="ARBA" id="ARBA00023136"/>
    </source>
</evidence>
<keyword evidence="10 19" id="KW-0249">Electron transport</keyword>
<dbReference type="EMBL" id="AB239516">
    <property type="protein sequence ID" value="BAF36468.1"/>
    <property type="molecule type" value="Genomic_DNA"/>
</dbReference>
<evidence type="ECO:0000259" key="21">
    <source>
        <dbReference type="PROSITE" id="PS51003"/>
    </source>
</evidence>
<dbReference type="PANTHER" id="PTHR19271">
    <property type="entry name" value="CYTOCHROME B"/>
    <property type="match status" value="1"/>
</dbReference>
<dbReference type="InterPro" id="IPR027387">
    <property type="entry name" value="Cytb/b6-like_sf"/>
</dbReference>
<name>A0A7X7_CORMC</name>
<dbReference type="GO" id="GO:0046872">
    <property type="term" value="F:metal ion binding"/>
    <property type="evidence" value="ECO:0007669"/>
    <property type="project" value="UniProtKB-UniRule"/>
</dbReference>
<evidence type="ECO:0000256" key="16">
    <source>
        <dbReference type="ARBA" id="ARBA00061233"/>
    </source>
</evidence>
<keyword evidence="13" id="KW-0830">Ubiquinone</keyword>
<dbReference type="Gene3D" id="1.20.810.10">
    <property type="entry name" value="Cytochrome Bc1 Complex, Chain C"/>
    <property type="match status" value="1"/>
</dbReference>
<gene>
    <name evidence="22" type="primary">cytb</name>
</gene>
<evidence type="ECO:0000256" key="8">
    <source>
        <dbReference type="ARBA" id="ARBA00022723"/>
    </source>
</evidence>
<dbReference type="SUPFAM" id="SSF81342">
    <property type="entry name" value="Transmembrane di-heme cytochromes"/>
    <property type="match status" value="1"/>
</dbReference>
<evidence type="ECO:0000256" key="6">
    <source>
        <dbReference type="ARBA" id="ARBA00022660"/>
    </source>
</evidence>
<reference evidence="22" key="1">
    <citation type="submission" date="2005-10" db="EMBL/GenBank/DDBJ databases">
        <title>Variable influence of climatic oscillation in Pleistocene to latitudinal distribution of songbird species in Far East.</title>
        <authorList>
            <person name="Nishiumi I."/>
            <person name="Yao C."/>
            <person name="Saito D.S."/>
            <person name="Lin R.S."/>
        </authorList>
    </citation>
    <scope>NUCLEOTIDE SEQUENCE</scope>
    <source>
        <strain evidence="22">NSMTD4063</strain>
    </source>
</reference>
<accession>A0A7X7</accession>
<dbReference type="SUPFAM" id="SSF81648">
    <property type="entry name" value="a domain/subunit of cytochrome bc1 complex (Ubiquinol-cytochrome c reductase)"/>
    <property type="match status" value="1"/>
</dbReference>
<dbReference type="CDD" id="cd00284">
    <property type="entry name" value="Cytochrome_b_N"/>
    <property type="match status" value="1"/>
</dbReference>